<dbReference type="FunFam" id="3.40.50.300:FF:001498">
    <property type="entry name" value="ATP-dependent DNA helicase"/>
    <property type="match status" value="1"/>
</dbReference>
<keyword evidence="3" id="KW-1185">Reference proteome</keyword>
<dbReference type="Proteomes" id="UP000288892">
    <property type="component" value="Unassembled WGS sequence"/>
</dbReference>
<dbReference type="GO" id="GO:0000166">
    <property type="term" value="F:nucleotide binding"/>
    <property type="evidence" value="ECO:0007669"/>
    <property type="project" value="InterPro"/>
</dbReference>
<dbReference type="EMBL" id="MTKS01000220">
    <property type="protein sequence ID" value="RWX51057.1"/>
    <property type="molecule type" value="Genomic_DNA"/>
</dbReference>
<feature type="domain" description="HRDC" evidence="1">
    <location>
        <begin position="627"/>
        <end position="707"/>
    </location>
</feature>
<name>A0A444JDG8_9BACT</name>
<dbReference type="SUPFAM" id="SSF47819">
    <property type="entry name" value="HRDC-like"/>
    <property type="match status" value="1"/>
</dbReference>
<gene>
    <name evidence="2" type="ORF">VU01_12202</name>
</gene>
<dbReference type="SMART" id="SM00341">
    <property type="entry name" value="HRDC"/>
    <property type="match status" value="1"/>
</dbReference>
<dbReference type="InterPro" id="IPR010285">
    <property type="entry name" value="DNA_helicase_pif1-like_DEAD"/>
</dbReference>
<dbReference type="Gene3D" id="3.40.50.300">
    <property type="entry name" value="P-loop containing nucleotide triphosphate hydrolases"/>
    <property type="match status" value="2"/>
</dbReference>
<reference evidence="2 3" key="1">
    <citation type="submission" date="2017-01" db="EMBL/GenBank/DDBJ databases">
        <title>The cable genome- insights into the physiology and evolution of filamentous bacteria capable of sulfide oxidation via long distance electron transfer.</title>
        <authorList>
            <person name="Schreiber L."/>
            <person name="Bjerg J.T."/>
            <person name="Boggild A."/>
            <person name="Van De Vossenberg J."/>
            <person name="Meysman F."/>
            <person name="Nielsen L.P."/>
            <person name="Schramm A."/>
            <person name="Kjeldsen K.U."/>
        </authorList>
    </citation>
    <scope>NUCLEOTIDE SEQUENCE [LARGE SCALE GENOMIC DNA]</scope>
    <source>
        <strain evidence="2">A5</strain>
    </source>
</reference>
<dbReference type="Pfam" id="PF05970">
    <property type="entry name" value="PIF1"/>
    <property type="match status" value="1"/>
</dbReference>
<dbReference type="GO" id="GO:0003676">
    <property type="term" value="F:nucleic acid binding"/>
    <property type="evidence" value="ECO:0007669"/>
    <property type="project" value="InterPro"/>
</dbReference>
<evidence type="ECO:0000313" key="2">
    <source>
        <dbReference type="EMBL" id="RWX51057.1"/>
    </source>
</evidence>
<dbReference type="PANTHER" id="PTHR47642:SF5">
    <property type="entry name" value="ATP-DEPENDENT DNA HELICASE"/>
    <property type="match status" value="1"/>
</dbReference>
<keyword evidence="2" id="KW-0347">Helicase</keyword>
<dbReference type="Pfam" id="PF00570">
    <property type="entry name" value="HRDC"/>
    <property type="match status" value="1"/>
</dbReference>
<dbReference type="InterPro" id="IPR051055">
    <property type="entry name" value="PIF1_helicase"/>
</dbReference>
<dbReference type="GO" id="GO:0000723">
    <property type="term" value="P:telomere maintenance"/>
    <property type="evidence" value="ECO:0007669"/>
    <property type="project" value="InterPro"/>
</dbReference>
<keyword evidence="2" id="KW-0547">Nucleotide-binding</keyword>
<dbReference type="InterPro" id="IPR002121">
    <property type="entry name" value="HRDC_dom"/>
</dbReference>
<dbReference type="GO" id="GO:0003678">
    <property type="term" value="F:DNA helicase activity"/>
    <property type="evidence" value="ECO:0007669"/>
    <property type="project" value="InterPro"/>
</dbReference>
<comment type="caution">
    <text evidence="2">The sequence shown here is derived from an EMBL/GenBank/DDBJ whole genome shotgun (WGS) entry which is preliminary data.</text>
</comment>
<dbReference type="PANTHER" id="PTHR47642">
    <property type="entry name" value="ATP-DEPENDENT DNA HELICASE"/>
    <property type="match status" value="1"/>
</dbReference>
<dbReference type="SUPFAM" id="SSF52540">
    <property type="entry name" value="P-loop containing nucleoside triphosphate hydrolases"/>
    <property type="match status" value="2"/>
</dbReference>
<evidence type="ECO:0000313" key="3">
    <source>
        <dbReference type="Proteomes" id="UP000288892"/>
    </source>
</evidence>
<evidence type="ECO:0000259" key="1">
    <source>
        <dbReference type="PROSITE" id="PS50967"/>
    </source>
</evidence>
<sequence>MPSINNELQLANDFVRFTDRNIFLTGKAGTGKTTFLHNLEKDSVKRMIITAPTGVAAINAGGVTLHSFFQLPFGPFVPGSEAYERTRQHQFRFSKEKKKIIKSLDLLVIDEISMVRADLLDAVDEALRHHRRNSLPFGGVQMLMIGDLHQLAPVAKRNEWQLLESHYASIYFFSSKVFSRTELVTIELQHIYRQSDDSFIKLLNRVRNNRLDQSSIHALNQRYLPQFSPKEDDGYITLTTHNRSADTINSKQLNELNTKEFRFTAEISGDFPEHTYPAPADLRLKEGAQVMFVRNDPAAEKRYYNGKIGRVNKITGTKITVLCPDDEQEIAVQPIIWENIKYTLNQENSEIEEEVIGKFEQYPLKTAWAITIHKSQGLTFEKAIIDAQAAFAHGQVYVALSRCKTFEGMVLSSPISDSGVATDTAVLGFAEQARNNPPSEEKLQKAKIGFQQKLLTECFDFKQLRDRLGYFLHLLQGNDRLVQVTGISVADLEVLEERAVQDIFLISENFRNQLHDIFAAGELPESDPYIQERACKASGWFQEKFKLIFADSISKLHIDTDNKELGKKINNVLNNLKLDLAVKLAGVRSCEQGFSPSKYLRAVSAAEINFVPEKAKKSQMPEYSEADVEHPELFKALKKWRAKKAKELDLAHFQILHQRTLIQIAVALPGNLIELRKIHGVGKMTVQKYGEELVGLVGEYRVRDAGGGD</sequence>
<organism evidence="2 3">
    <name type="scientific">Candidatus Electrothrix marina</name>
    <dbReference type="NCBI Taxonomy" id="1859130"/>
    <lineage>
        <taxon>Bacteria</taxon>
        <taxon>Pseudomonadati</taxon>
        <taxon>Thermodesulfobacteriota</taxon>
        <taxon>Desulfobulbia</taxon>
        <taxon>Desulfobulbales</taxon>
        <taxon>Desulfobulbaceae</taxon>
        <taxon>Candidatus Electrothrix</taxon>
    </lineage>
</organism>
<dbReference type="CDD" id="cd18809">
    <property type="entry name" value="SF1_C_RecD"/>
    <property type="match status" value="1"/>
</dbReference>
<dbReference type="InterPro" id="IPR027417">
    <property type="entry name" value="P-loop_NTPase"/>
</dbReference>
<dbReference type="InterPro" id="IPR010997">
    <property type="entry name" value="HRDC-like_sf"/>
</dbReference>
<proteinExistence type="predicted"/>
<dbReference type="InterPro" id="IPR044876">
    <property type="entry name" value="HRDC_dom_sf"/>
</dbReference>
<keyword evidence="2" id="KW-0378">Hydrolase</keyword>
<dbReference type="PROSITE" id="PS50967">
    <property type="entry name" value="HRDC"/>
    <property type="match status" value="1"/>
</dbReference>
<accession>A0A444JDG8</accession>
<keyword evidence="2" id="KW-0067">ATP-binding</keyword>
<protein>
    <submittedName>
        <fullName evidence="2">Helicase</fullName>
    </submittedName>
</protein>
<dbReference type="AlphaFoldDB" id="A0A444JDG8"/>
<dbReference type="GO" id="GO:0006281">
    <property type="term" value="P:DNA repair"/>
    <property type="evidence" value="ECO:0007669"/>
    <property type="project" value="InterPro"/>
</dbReference>
<dbReference type="Gene3D" id="1.10.150.80">
    <property type="entry name" value="HRDC domain"/>
    <property type="match status" value="1"/>
</dbReference>